<accession>A0AA38RWB0</accession>
<dbReference type="SFLD" id="SFLDF00027">
    <property type="entry name" value="p-type_atpase"/>
    <property type="match status" value="1"/>
</dbReference>
<dbReference type="PANTHER" id="PTHR43294">
    <property type="entry name" value="SODIUM/POTASSIUM-TRANSPORTING ATPASE SUBUNIT ALPHA"/>
    <property type="match status" value="1"/>
</dbReference>
<protein>
    <recommendedName>
        <fullName evidence="2">P-type Cu(+) transporter</fullName>
        <ecNumber evidence="2">7.2.2.8</ecNumber>
    </recommendedName>
</protein>
<dbReference type="GO" id="GO:0036376">
    <property type="term" value="P:sodium ion export across plasma membrane"/>
    <property type="evidence" value="ECO:0007669"/>
    <property type="project" value="TreeGrafter"/>
</dbReference>
<evidence type="ECO:0000256" key="14">
    <source>
        <dbReference type="ARBA" id="ARBA00023136"/>
    </source>
</evidence>
<keyword evidence="7" id="KW-0547">Nucleotide-binding</keyword>
<feature type="region of interest" description="Disordered" evidence="15">
    <location>
        <begin position="1"/>
        <end position="31"/>
    </location>
</feature>
<dbReference type="SUPFAM" id="SSF81665">
    <property type="entry name" value="Calcium ATPase, transmembrane domain M"/>
    <property type="match status" value="1"/>
</dbReference>
<organism evidence="18 19">
    <name type="scientific">Pleurostoma richardsiae</name>
    <dbReference type="NCBI Taxonomy" id="41990"/>
    <lineage>
        <taxon>Eukaryota</taxon>
        <taxon>Fungi</taxon>
        <taxon>Dikarya</taxon>
        <taxon>Ascomycota</taxon>
        <taxon>Pezizomycotina</taxon>
        <taxon>Sordariomycetes</taxon>
        <taxon>Sordariomycetidae</taxon>
        <taxon>Calosphaeriales</taxon>
        <taxon>Pleurostomataceae</taxon>
        <taxon>Pleurostoma</taxon>
    </lineage>
</organism>
<dbReference type="Pfam" id="PF00122">
    <property type="entry name" value="E1-E2_ATPase"/>
    <property type="match status" value="1"/>
</dbReference>
<keyword evidence="12" id="KW-0186">Copper</keyword>
<dbReference type="GO" id="GO:0005524">
    <property type="term" value="F:ATP binding"/>
    <property type="evidence" value="ECO:0007669"/>
    <property type="project" value="UniProtKB-KW"/>
</dbReference>
<keyword evidence="5 16" id="KW-0812">Transmembrane</keyword>
<dbReference type="InterPro" id="IPR036412">
    <property type="entry name" value="HAD-like_sf"/>
</dbReference>
<dbReference type="SMART" id="SM00831">
    <property type="entry name" value="Cation_ATPase_N"/>
    <property type="match status" value="1"/>
</dbReference>
<keyword evidence="6" id="KW-0479">Metal-binding</keyword>
<dbReference type="Proteomes" id="UP001174694">
    <property type="component" value="Unassembled WGS sequence"/>
</dbReference>
<evidence type="ECO:0000256" key="7">
    <source>
        <dbReference type="ARBA" id="ARBA00022741"/>
    </source>
</evidence>
<dbReference type="InterPro" id="IPR008250">
    <property type="entry name" value="ATPase_P-typ_transduc_dom_A_sf"/>
</dbReference>
<keyword evidence="11 16" id="KW-1133">Transmembrane helix</keyword>
<dbReference type="Pfam" id="PF00702">
    <property type="entry name" value="Hydrolase"/>
    <property type="match status" value="1"/>
</dbReference>
<feature type="transmembrane region" description="Helical" evidence="16">
    <location>
        <begin position="892"/>
        <end position="914"/>
    </location>
</feature>
<keyword evidence="14 16" id="KW-0472">Membrane</keyword>
<evidence type="ECO:0000256" key="6">
    <source>
        <dbReference type="ARBA" id="ARBA00022723"/>
    </source>
</evidence>
<dbReference type="EMBL" id="JANBVO010000001">
    <property type="protein sequence ID" value="KAJ9157937.1"/>
    <property type="molecule type" value="Genomic_DNA"/>
</dbReference>
<dbReference type="InterPro" id="IPR044492">
    <property type="entry name" value="P_typ_ATPase_HD_dom"/>
</dbReference>
<dbReference type="NCBIfam" id="TIGR01494">
    <property type="entry name" value="ATPase_P-type"/>
    <property type="match status" value="2"/>
</dbReference>
<dbReference type="PANTHER" id="PTHR43294:SF21">
    <property type="entry name" value="CATION TRANSPORTING ATPASE"/>
    <property type="match status" value="1"/>
</dbReference>
<dbReference type="FunFam" id="3.40.50.1000:FF:000144">
    <property type="entry name" value="copper-transporting ATPase 1 isoform X2"/>
    <property type="match status" value="1"/>
</dbReference>
<dbReference type="FunFam" id="3.40.1110.10:FF:000114">
    <property type="entry name" value="H /K ATPase alpha subunit, putative"/>
    <property type="match status" value="1"/>
</dbReference>
<feature type="compositionally biased region" description="Basic and acidic residues" evidence="15">
    <location>
        <begin position="1"/>
        <end position="15"/>
    </location>
</feature>
<dbReference type="InterPro" id="IPR004014">
    <property type="entry name" value="ATPase_P-typ_cation-transptr_N"/>
</dbReference>
<dbReference type="FunFam" id="3.40.50.1000:FF:000001">
    <property type="entry name" value="Phospholipid-transporting ATPase IC"/>
    <property type="match status" value="1"/>
</dbReference>
<dbReference type="GO" id="GO:0046872">
    <property type="term" value="F:metal ion binding"/>
    <property type="evidence" value="ECO:0007669"/>
    <property type="project" value="UniProtKB-KW"/>
</dbReference>
<keyword evidence="19" id="KW-1185">Reference proteome</keyword>
<dbReference type="Gene3D" id="3.40.1110.10">
    <property type="entry name" value="Calcium-transporting ATPase, cytoplasmic domain N"/>
    <property type="match status" value="1"/>
</dbReference>
<feature type="transmembrane region" description="Helical" evidence="16">
    <location>
        <begin position="865"/>
        <end position="886"/>
    </location>
</feature>
<dbReference type="SUPFAM" id="SSF81653">
    <property type="entry name" value="Calcium ATPase, transduction domain A"/>
    <property type="match status" value="1"/>
</dbReference>
<dbReference type="PROSITE" id="PS00154">
    <property type="entry name" value="ATPASE_E1_E2"/>
    <property type="match status" value="1"/>
</dbReference>
<comment type="subcellular location">
    <subcellularLocation>
        <location evidence="1">Cell membrane</location>
        <topology evidence="1">Multi-pass membrane protein</topology>
    </subcellularLocation>
</comment>
<gene>
    <name evidence="18" type="ORF">NKR23_g219</name>
</gene>
<feature type="transmembrane region" description="Helical" evidence="16">
    <location>
        <begin position="144"/>
        <end position="167"/>
    </location>
</feature>
<dbReference type="GO" id="GO:0030007">
    <property type="term" value="P:intracellular potassium ion homeostasis"/>
    <property type="evidence" value="ECO:0007669"/>
    <property type="project" value="TreeGrafter"/>
</dbReference>
<dbReference type="Pfam" id="PF00690">
    <property type="entry name" value="Cation_ATPase_N"/>
    <property type="match status" value="1"/>
</dbReference>
<dbReference type="InterPro" id="IPR023299">
    <property type="entry name" value="ATPase_P-typ_cyto_dom_N"/>
</dbReference>
<feature type="transmembrane region" description="Helical" evidence="16">
    <location>
        <begin position="1061"/>
        <end position="1085"/>
    </location>
</feature>
<keyword evidence="10" id="KW-1278">Translocase</keyword>
<dbReference type="GO" id="GO:0006883">
    <property type="term" value="P:intracellular sodium ion homeostasis"/>
    <property type="evidence" value="ECO:0007669"/>
    <property type="project" value="TreeGrafter"/>
</dbReference>
<feature type="domain" description="Cation-transporting P-type ATPase N-terminal" evidence="17">
    <location>
        <begin position="95"/>
        <end position="168"/>
    </location>
</feature>
<dbReference type="InterPro" id="IPR059000">
    <property type="entry name" value="ATPase_P-type_domA"/>
</dbReference>
<evidence type="ECO:0000256" key="16">
    <source>
        <dbReference type="SAM" id="Phobius"/>
    </source>
</evidence>
<dbReference type="InterPro" id="IPR050510">
    <property type="entry name" value="Cation_transp_ATPase_P-type"/>
</dbReference>
<feature type="transmembrane region" description="Helical" evidence="16">
    <location>
        <begin position="998"/>
        <end position="1015"/>
    </location>
</feature>
<feature type="transmembrane region" description="Helical" evidence="16">
    <location>
        <begin position="338"/>
        <end position="362"/>
    </location>
</feature>
<dbReference type="Pfam" id="PF13246">
    <property type="entry name" value="Cation_ATPase"/>
    <property type="match status" value="1"/>
</dbReference>
<feature type="transmembrane region" description="Helical" evidence="16">
    <location>
        <begin position="382"/>
        <end position="403"/>
    </location>
</feature>
<dbReference type="GO" id="GO:1990573">
    <property type="term" value="P:potassium ion import across plasma membrane"/>
    <property type="evidence" value="ECO:0007669"/>
    <property type="project" value="TreeGrafter"/>
</dbReference>
<evidence type="ECO:0000256" key="13">
    <source>
        <dbReference type="ARBA" id="ARBA00023065"/>
    </source>
</evidence>
<dbReference type="AlphaFoldDB" id="A0AA38RWB0"/>
<keyword evidence="13" id="KW-0406">Ion transport</keyword>
<keyword evidence="4" id="KW-1003">Cell membrane</keyword>
<evidence type="ECO:0000313" key="18">
    <source>
        <dbReference type="EMBL" id="KAJ9157937.1"/>
    </source>
</evidence>
<evidence type="ECO:0000256" key="12">
    <source>
        <dbReference type="ARBA" id="ARBA00023008"/>
    </source>
</evidence>
<dbReference type="SFLD" id="SFLDS00003">
    <property type="entry name" value="Haloacid_Dehalogenase"/>
    <property type="match status" value="1"/>
</dbReference>
<dbReference type="InterPro" id="IPR023298">
    <property type="entry name" value="ATPase_P-typ_TM_dom_sf"/>
</dbReference>
<reference evidence="18" key="1">
    <citation type="submission" date="2022-07" db="EMBL/GenBank/DDBJ databases">
        <title>Fungi with potential for degradation of polypropylene.</title>
        <authorList>
            <person name="Gostincar C."/>
        </authorList>
    </citation>
    <scope>NUCLEOTIDE SEQUENCE</scope>
    <source>
        <strain evidence="18">EXF-13308</strain>
    </source>
</reference>
<feature type="transmembrane region" description="Helical" evidence="16">
    <location>
        <begin position="1036"/>
        <end position="1055"/>
    </location>
</feature>
<dbReference type="PRINTS" id="PR00119">
    <property type="entry name" value="CATATPASE"/>
</dbReference>
<name>A0AA38RWB0_9PEZI</name>
<feature type="transmembrane region" description="Helical" evidence="16">
    <location>
        <begin position="179"/>
        <end position="198"/>
    </location>
</feature>
<dbReference type="EC" id="7.2.2.8" evidence="2"/>
<evidence type="ECO:0000256" key="11">
    <source>
        <dbReference type="ARBA" id="ARBA00022989"/>
    </source>
</evidence>
<dbReference type="SUPFAM" id="SSF56784">
    <property type="entry name" value="HAD-like"/>
    <property type="match status" value="1"/>
</dbReference>
<dbReference type="Gene3D" id="2.70.150.10">
    <property type="entry name" value="Calcium-transporting ATPase, cytoplasmic transduction domain A"/>
    <property type="match status" value="1"/>
</dbReference>
<evidence type="ECO:0000256" key="9">
    <source>
        <dbReference type="ARBA" id="ARBA00022840"/>
    </source>
</evidence>
<dbReference type="GO" id="GO:0140581">
    <property type="term" value="F:P-type monovalent copper transporter activity"/>
    <property type="evidence" value="ECO:0007669"/>
    <property type="project" value="UniProtKB-EC"/>
</dbReference>
<evidence type="ECO:0000256" key="5">
    <source>
        <dbReference type="ARBA" id="ARBA00022692"/>
    </source>
</evidence>
<evidence type="ECO:0000256" key="15">
    <source>
        <dbReference type="SAM" id="MobiDB-lite"/>
    </source>
</evidence>
<dbReference type="InterPro" id="IPR001757">
    <property type="entry name" value="P_typ_ATPase"/>
</dbReference>
<keyword evidence="8" id="KW-0187">Copper transport</keyword>
<evidence type="ECO:0000256" key="4">
    <source>
        <dbReference type="ARBA" id="ARBA00022475"/>
    </source>
</evidence>
<evidence type="ECO:0000259" key="17">
    <source>
        <dbReference type="SMART" id="SM00831"/>
    </source>
</evidence>
<dbReference type="GO" id="GO:1902600">
    <property type="term" value="P:proton transmembrane transport"/>
    <property type="evidence" value="ECO:0007669"/>
    <property type="project" value="TreeGrafter"/>
</dbReference>
<evidence type="ECO:0000256" key="1">
    <source>
        <dbReference type="ARBA" id="ARBA00004651"/>
    </source>
</evidence>
<dbReference type="GO" id="GO:0016887">
    <property type="term" value="F:ATP hydrolysis activity"/>
    <property type="evidence" value="ECO:0007669"/>
    <property type="project" value="InterPro"/>
</dbReference>
<evidence type="ECO:0000256" key="3">
    <source>
        <dbReference type="ARBA" id="ARBA00022448"/>
    </source>
</evidence>
<dbReference type="SUPFAM" id="SSF81660">
    <property type="entry name" value="Metal cation-transporting ATPase, ATP-binding domain N"/>
    <property type="match status" value="1"/>
</dbReference>
<dbReference type="GO" id="GO:0005886">
    <property type="term" value="C:plasma membrane"/>
    <property type="evidence" value="ECO:0007669"/>
    <property type="project" value="UniProtKB-SubCell"/>
</dbReference>
<evidence type="ECO:0000313" key="19">
    <source>
        <dbReference type="Proteomes" id="UP001174694"/>
    </source>
</evidence>
<proteinExistence type="predicted"/>
<dbReference type="Gene3D" id="1.20.1110.10">
    <property type="entry name" value="Calcium-transporting ATPase, transmembrane domain"/>
    <property type="match status" value="1"/>
</dbReference>
<keyword evidence="3" id="KW-0813">Transport</keyword>
<dbReference type="SFLD" id="SFLDG00002">
    <property type="entry name" value="C1.7:_P-type_atpase_like"/>
    <property type="match status" value="1"/>
</dbReference>
<dbReference type="InterPro" id="IPR023214">
    <property type="entry name" value="HAD_sf"/>
</dbReference>
<dbReference type="InterPro" id="IPR006068">
    <property type="entry name" value="ATPase_P-typ_cation-transptr_C"/>
</dbReference>
<dbReference type="GO" id="GO:0005391">
    <property type="term" value="F:P-type sodium:potassium-exchanging transporter activity"/>
    <property type="evidence" value="ECO:0007669"/>
    <property type="project" value="TreeGrafter"/>
</dbReference>
<feature type="transmembrane region" description="Helical" evidence="16">
    <location>
        <begin position="935"/>
        <end position="962"/>
    </location>
</feature>
<dbReference type="Pfam" id="PF00689">
    <property type="entry name" value="Cation_ATPase_C"/>
    <property type="match status" value="1"/>
</dbReference>
<evidence type="ECO:0000256" key="2">
    <source>
        <dbReference type="ARBA" id="ARBA00012517"/>
    </source>
</evidence>
<dbReference type="PRINTS" id="PR00121">
    <property type="entry name" value="NAKATPASE"/>
</dbReference>
<evidence type="ECO:0000256" key="8">
    <source>
        <dbReference type="ARBA" id="ARBA00022796"/>
    </source>
</evidence>
<dbReference type="InterPro" id="IPR018303">
    <property type="entry name" value="ATPase_P-typ_P_site"/>
</dbReference>
<sequence length="1106" mass="121488">MDAPSKESRTGDRLQWEALDEETGTPRPRPRVQRALSMGSLSIHSARSGGGAIDPTAALPIQYRTVSIDIDEYKRKEELARHAKSAAVADLVDLEWHTISVDELTRRLSTSVTDGLSQDQRKRRLEQYGKNAPSKPETHRFRKIFGYFFQGFGSVLLVASILVFIAWKPLGNPPAPANLALAIVLLAVFFIQAAFNMWQDWSSSRVMASIKTMLPDECHVLHDGSQIVTSATELVPGDVILIKAGNKLPADVRFVEVSSDAKFDRSILTGESVPLAATVDSTEDNYLETKCIGLQGTHCVSGTCTGVVVATGNRTVFGRIAKLTNEPKTGLTTLEREVLNFVWIICSIMAAMIILVIILWAAWLRKDHHSWINVPTLIVDCVSVAVAFIPEGLPVALTASLTISANMMRKNKILCKSLKTVETLGSVSVICSDKTGTLTANKMIVTDCTVGTEKMTADGARDTLVADRNTSGSTASNALEQVRTVAGLCNAGEFDAATKHLPISERKIHGDATDQAILRFSETLGPVSELKSCWKTRFELAFNSKNKYMIRILSLAHPDGLQYAIPTDTAAIFQPGDWLLTIKGAPEVLLDRCTRYIGTSGASHIFTNDTRRKVEAIKDEWSAHGRRVLLLAHKSLSKEAVKSSPLSSTFETEVVDHAKSGLTFVGLVAIADPPRPEIPHVIRTLRRAGVRIFMVTGDYALTARSIATECGIISNPPSAVADVSALARTADGGKHKTIVTADHTSDDASVPSSIVLSGGDLLSLNEAQWDQLVDGFTEVVFARTTPEQKLRIVRELQARGQVVGMTGDGVNDAPALRAADIGIAVGGGSDIAIEAADMVLLDSFSSVVEALRFGRMMFDNLKKTIAYLLPAGSFSEFWPVMTNVAFGLPQVLSSFLMIIICCFTDCLAATALAYEAPEADVLLRPPRKIGVDRLVNWQLIVQSYGFVGVIETVCSFSMSYWYMQRKGIPFSIQWFSFGNFPSYIDPDYYTARLNEASSIYFVTLVVMQWFNLLAVRTRRLSIFQHPPLFNKKTQNLWLFPAILFALVMAFFWLYIPRLQNVLATTAVPVEHWFLPMTFGLGILLLDETRKFCVRKWPRGVLAKIAW</sequence>
<evidence type="ECO:0000256" key="10">
    <source>
        <dbReference type="ARBA" id="ARBA00022967"/>
    </source>
</evidence>
<comment type="caution">
    <text evidence="18">The sequence shown here is derived from an EMBL/GenBank/DDBJ whole genome shotgun (WGS) entry which is preliminary data.</text>
</comment>
<keyword evidence="9" id="KW-0067">ATP-binding</keyword>
<dbReference type="Gene3D" id="3.40.50.1000">
    <property type="entry name" value="HAD superfamily/HAD-like"/>
    <property type="match status" value="1"/>
</dbReference>